<name>A0A9J6H5Z3_HAELO</name>
<dbReference type="EMBL" id="JABSTR010000011">
    <property type="protein sequence ID" value="KAH9382473.1"/>
    <property type="molecule type" value="Genomic_DNA"/>
</dbReference>
<accession>A0A9J6H5Z3</accession>
<keyword evidence="2" id="KW-1185">Reference proteome</keyword>
<proteinExistence type="predicted"/>
<dbReference type="Proteomes" id="UP000821853">
    <property type="component" value="Chromosome 9"/>
</dbReference>
<evidence type="ECO:0000313" key="2">
    <source>
        <dbReference type="Proteomes" id="UP000821853"/>
    </source>
</evidence>
<sequence>MSVSFTSTRKTSHLKRRIRTTRLGEQSLAPWRLLGAVPSIFPDCPKCLTSQCSAKEAAEAKRLRLESSALQKVLQQSAEQFQHAVEEDRIQSINDLGDCARCDSSAFWHATEANERIVLLHTVDEDAPSIKYSVTIKADFSIVFHYI</sequence>
<dbReference type="VEuPathDB" id="VectorBase:HLOH_058570"/>
<gene>
    <name evidence="1" type="ORF">HPB48_023070</name>
</gene>
<protein>
    <submittedName>
        <fullName evidence="1">Uncharacterized protein</fullName>
    </submittedName>
</protein>
<evidence type="ECO:0000313" key="1">
    <source>
        <dbReference type="EMBL" id="KAH9382473.1"/>
    </source>
</evidence>
<comment type="caution">
    <text evidence="1">The sequence shown here is derived from an EMBL/GenBank/DDBJ whole genome shotgun (WGS) entry which is preliminary data.</text>
</comment>
<reference evidence="1 2" key="1">
    <citation type="journal article" date="2020" name="Cell">
        <title>Large-Scale Comparative Analyses of Tick Genomes Elucidate Their Genetic Diversity and Vector Capacities.</title>
        <authorList>
            <consortium name="Tick Genome and Microbiome Consortium (TIGMIC)"/>
            <person name="Jia N."/>
            <person name="Wang J."/>
            <person name="Shi W."/>
            <person name="Du L."/>
            <person name="Sun Y."/>
            <person name="Zhan W."/>
            <person name="Jiang J.F."/>
            <person name="Wang Q."/>
            <person name="Zhang B."/>
            <person name="Ji P."/>
            <person name="Bell-Sakyi L."/>
            <person name="Cui X.M."/>
            <person name="Yuan T.T."/>
            <person name="Jiang B.G."/>
            <person name="Yang W.F."/>
            <person name="Lam T.T."/>
            <person name="Chang Q.C."/>
            <person name="Ding S.J."/>
            <person name="Wang X.J."/>
            <person name="Zhu J.G."/>
            <person name="Ruan X.D."/>
            <person name="Zhao L."/>
            <person name="Wei J.T."/>
            <person name="Ye R.Z."/>
            <person name="Que T.C."/>
            <person name="Du C.H."/>
            <person name="Zhou Y.H."/>
            <person name="Cheng J.X."/>
            <person name="Dai P.F."/>
            <person name="Guo W.B."/>
            <person name="Han X.H."/>
            <person name="Huang E.J."/>
            <person name="Li L.F."/>
            <person name="Wei W."/>
            <person name="Gao Y.C."/>
            <person name="Liu J.Z."/>
            <person name="Shao H.Z."/>
            <person name="Wang X."/>
            <person name="Wang C.C."/>
            <person name="Yang T.C."/>
            <person name="Huo Q.B."/>
            <person name="Li W."/>
            <person name="Chen H.Y."/>
            <person name="Chen S.E."/>
            <person name="Zhou L.G."/>
            <person name="Ni X.B."/>
            <person name="Tian J.H."/>
            <person name="Sheng Y."/>
            <person name="Liu T."/>
            <person name="Pan Y.S."/>
            <person name="Xia L.Y."/>
            <person name="Li J."/>
            <person name="Zhao F."/>
            <person name="Cao W.C."/>
        </authorList>
    </citation>
    <scope>NUCLEOTIDE SEQUENCE [LARGE SCALE GENOMIC DNA]</scope>
    <source>
        <strain evidence="1">HaeL-2018</strain>
    </source>
</reference>
<dbReference type="AlphaFoldDB" id="A0A9J6H5Z3"/>
<organism evidence="1 2">
    <name type="scientific">Haemaphysalis longicornis</name>
    <name type="common">Bush tick</name>
    <dbReference type="NCBI Taxonomy" id="44386"/>
    <lineage>
        <taxon>Eukaryota</taxon>
        <taxon>Metazoa</taxon>
        <taxon>Ecdysozoa</taxon>
        <taxon>Arthropoda</taxon>
        <taxon>Chelicerata</taxon>
        <taxon>Arachnida</taxon>
        <taxon>Acari</taxon>
        <taxon>Parasitiformes</taxon>
        <taxon>Ixodida</taxon>
        <taxon>Ixodoidea</taxon>
        <taxon>Ixodidae</taxon>
        <taxon>Haemaphysalinae</taxon>
        <taxon>Haemaphysalis</taxon>
    </lineage>
</organism>